<keyword evidence="7 11" id="KW-0328">Glycosyltransferase</keyword>
<accession>A0A6L5XWW8</accession>
<dbReference type="NCBIfam" id="TIGR03160">
    <property type="entry name" value="cobT_DBIPRT"/>
    <property type="match status" value="1"/>
</dbReference>
<comment type="similarity">
    <text evidence="3 11">Belongs to the CobT family.</text>
</comment>
<name>A0A6L5XWW8_9FIRM</name>
<evidence type="ECO:0000256" key="2">
    <source>
        <dbReference type="ARBA" id="ARBA00005049"/>
    </source>
</evidence>
<dbReference type="Gene3D" id="1.10.1610.10">
    <property type="match status" value="1"/>
</dbReference>
<evidence type="ECO:0000256" key="5">
    <source>
        <dbReference type="ARBA" id="ARBA00015486"/>
    </source>
</evidence>
<evidence type="ECO:0000256" key="7">
    <source>
        <dbReference type="ARBA" id="ARBA00022676"/>
    </source>
</evidence>
<dbReference type="PANTHER" id="PTHR43463:SF1">
    <property type="entry name" value="NICOTINATE-NUCLEOTIDE--DIMETHYLBENZIMIDAZOLE PHOSPHORIBOSYLTRANSFERASE"/>
    <property type="match status" value="1"/>
</dbReference>
<dbReference type="Proteomes" id="UP000482209">
    <property type="component" value="Unassembled WGS sequence"/>
</dbReference>
<dbReference type="Gene3D" id="3.40.50.10210">
    <property type="match status" value="1"/>
</dbReference>
<dbReference type="EMBL" id="VUMT01000001">
    <property type="protein sequence ID" value="MSS62493.1"/>
    <property type="molecule type" value="Genomic_DNA"/>
</dbReference>
<keyword evidence="13" id="KW-1185">Reference proteome</keyword>
<dbReference type="NCBIfam" id="NF000996">
    <property type="entry name" value="PRK00105.1"/>
    <property type="match status" value="1"/>
</dbReference>
<dbReference type="EC" id="2.4.2.21" evidence="4 11"/>
<evidence type="ECO:0000256" key="10">
    <source>
        <dbReference type="ARBA" id="ARBA00047340"/>
    </source>
</evidence>
<dbReference type="FunFam" id="3.40.50.10210:FF:000001">
    <property type="entry name" value="Nicotinate-nucleotide--dimethylbenzimidazole phosphoribosyltransferase"/>
    <property type="match status" value="1"/>
</dbReference>
<dbReference type="InterPro" id="IPR036087">
    <property type="entry name" value="Nict_dMeBzImd_PRibTrfase_sf"/>
</dbReference>
<evidence type="ECO:0000256" key="6">
    <source>
        <dbReference type="ARBA" id="ARBA00022573"/>
    </source>
</evidence>
<evidence type="ECO:0000313" key="13">
    <source>
        <dbReference type="Proteomes" id="UP000482209"/>
    </source>
</evidence>
<proteinExistence type="inferred from homology"/>
<reference evidence="12 13" key="1">
    <citation type="submission" date="2019-08" db="EMBL/GenBank/DDBJ databases">
        <title>In-depth cultivation of the pig gut microbiome towards novel bacterial diversity and tailored functional studies.</title>
        <authorList>
            <person name="Wylensek D."/>
            <person name="Hitch T.C.A."/>
            <person name="Clavel T."/>
        </authorList>
    </citation>
    <scope>NUCLEOTIDE SEQUENCE [LARGE SCALE GENOMIC DNA]</scope>
    <source>
        <strain evidence="12 13">WCA-693-APC-MOT-I</strain>
    </source>
</reference>
<keyword evidence="8 11" id="KW-0808">Transferase</keyword>
<evidence type="ECO:0000256" key="4">
    <source>
        <dbReference type="ARBA" id="ARBA00011991"/>
    </source>
</evidence>
<evidence type="ECO:0000256" key="9">
    <source>
        <dbReference type="ARBA" id="ARBA00030686"/>
    </source>
</evidence>
<dbReference type="HAMAP" id="MF_00230">
    <property type="entry name" value="CobT"/>
    <property type="match status" value="1"/>
</dbReference>
<keyword evidence="6 11" id="KW-0169">Cobalamin biosynthesis</keyword>
<dbReference type="Pfam" id="PF02277">
    <property type="entry name" value="DBI_PRT"/>
    <property type="match status" value="1"/>
</dbReference>
<dbReference type="CDD" id="cd02439">
    <property type="entry name" value="DMB-PRT_CobT"/>
    <property type="match status" value="1"/>
</dbReference>
<evidence type="ECO:0000256" key="3">
    <source>
        <dbReference type="ARBA" id="ARBA00007110"/>
    </source>
</evidence>
<comment type="pathway">
    <text evidence="2 11">Nucleoside biosynthesis; alpha-ribazole biosynthesis; alpha-ribazole from 5,6-dimethylbenzimidazole: step 1/2.</text>
</comment>
<protein>
    <recommendedName>
        <fullName evidence="5 11">Nicotinate-nucleotide--dimethylbenzimidazole phosphoribosyltransferase</fullName>
        <shortName evidence="11">NN:DBI PRT</shortName>
        <ecNumber evidence="4 11">2.4.2.21</ecNumber>
    </recommendedName>
    <alternativeName>
        <fullName evidence="9 11">N(1)-alpha-phosphoribosyltransferase</fullName>
    </alternativeName>
</protein>
<dbReference type="InterPro" id="IPR017846">
    <property type="entry name" value="Nict_dMeBzImd_PRibTrfase_bact"/>
</dbReference>
<dbReference type="RefSeq" id="WP_154515975.1">
    <property type="nucleotide sequence ID" value="NZ_VUMT01000001.1"/>
</dbReference>
<evidence type="ECO:0000313" key="12">
    <source>
        <dbReference type="EMBL" id="MSS62493.1"/>
    </source>
</evidence>
<evidence type="ECO:0000256" key="11">
    <source>
        <dbReference type="HAMAP-Rule" id="MF_00230"/>
    </source>
</evidence>
<comment type="function">
    <text evidence="1 11">Catalyzes the synthesis of alpha-ribazole-5'-phosphate from nicotinate mononucleotide (NAMN) and 5,6-dimethylbenzimidazole (DMB).</text>
</comment>
<dbReference type="PANTHER" id="PTHR43463">
    <property type="entry name" value="NICOTINATE-NUCLEOTIDE--DIMETHYLBENZIMIDAZOLE PHOSPHORIBOSYLTRANSFERASE"/>
    <property type="match status" value="1"/>
</dbReference>
<dbReference type="SUPFAM" id="SSF52733">
    <property type="entry name" value="Nicotinate mononucleotide:5,6-dimethylbenzimidazole phosphoribosyltransferase (CobT)"/>
    <property type="match status" value="1"/>
</dbReference>
<dbReference type="GO" id="GO:0009236">
    <property type="term" value="P:cobalamin biosynthetic process"/>
    <property type="evidence" value="ECO:0007669"/>
    <property type="project" value="UniProtKB-UniRule"/>
</dbReference>
<evidence type="ECO:0000256" key="1">
    <source>
        <dbReference type="ARBA" id="ARBA00002197"/>
    </source>
</evidence>
<feature type="active site" description="Proton acceptor" evidence="11">
    <location>
        <position position="324"/>
    </location>
</feature>
<dbReference type="InterPro" id="IPR003200">
    <property type="entry name" value="Nict_dMeBzImd_PRibTrfase"/>
</dbReference>
<evidence type="ECO:0000256" key="8">
    <source>
        <dbReference type="ARBA" id="ARBA00022679"/>
    </source>
</evidence>
<dbReference type="AlphaFoldDB" id="A0A6L5XWW8"/>
<organism evidence="12 13">
    <name type="scientific">Velocimicrobium porci</name>
    <dbReference type="NCBI Taxonomy" id="2606634"/>
    <lineage>
        <taxon>Bacteria</taxon>
        <taxon>Bacillati</taxon>
        <taxon>Bacillota</taxon>
        <taxon>Clostridia</taxon>
        <taxon>Lachnospirales</taxon>
        <taxon>Lachnospiraceae</taxon>
        <taxon>Velocimicrobium</taxon>
    </lineage>
</organism>
<sequence>MDLQEQLKEIVPANRMEMEKAKRHWDSLAKPLGSLGRLEEAVIRLAGICGDYRKIKMERAALVVMCGDHGVVEEGVTQSDSSVTKIVAEGFTCEKTSVAIMAKSVGVDVFPVDIGMDTDTYPESKVIPFAILNRKIENGTNNIVKEPAMTVEQCKKALKIGIDLVGELKKQGYDVIATGEMGIGNTTPSSALASVLLDIPVETATGRGAGLSDEGLERKIKAVKKAIARFEGEQKKDIFSLLAHLGGYDILGMTGLFLGGAIYKIPVLIDGFISSVAALCATKISPESIDYIFASHISKEPAGQLLIEALGLKAFITCDMCLGEGTGAIAVLPLIQMGIDVYTKMRTFDEADIEEYIDYNKKAEEKRND</sequence>
<dbReference type="UniPathway" id="UPA00061">
    <property type="reaction ID" value="UER00516"/>
</dbReference>
<comment type="catalytic activity">
    <reaction evidence="10 11">
        <text>5,6-dimethylbenzimidazole + nicotinate beta-D-ribonucleotide = alpha-ribazole 5'-phosphate + nicotinate + H(+)</text>
        <dbReference type="Rhea" id="RHEA:11196"/>
        <dbReference type="ChEBI" id="CHEBI:15378"/>
        <dbReference type="ChEBI" id="CHEBI:15890"/>
        <dbReference type="ChEBI" id="CHEBI:32544"/>
        <dbReference type="ChEBI" id="CHEBI:57502"/>
        <dbReference type="ChEBI" id="CHEBI:57918"/>
        <dbReference type="EC" id="2.4.2.21"/>
    </reaction>
</comment>
<comment type="caution">
    <text evidence="12">The sequence shown here is derived from an EMBL/GenBank/DDBJ whole genome shotgun (WGS) entry which is preliminary data.</text>
</comment>
<dbReference type="InterPro" id="IPR023195">
    <property type="entry name" value="Nict_dMeBzImd_PRibTrfase_N"/>
</dbReference>
<gene>
    <name evidence="11 12" type="primary">cobT</name>
    <name evidence="12" type="ORF">FYJ58_01110</name>
</gene>
<dbReference type="GO" id="GO:0008939">
    <property type="term" value="F:nicotinate-nucleotide-dimethylbenzimidazole phosphoribosyltransferase activity"/>
    <property type="evidence" value="ECO:0007669"/>
    <property type="project" value="UniProtKB-UniRule"/>
</dbReference>